<name>A0A024S6D3_HYPJR</name>
<proteinExistence type="inferred from homology"/>
<reference evidence="6" key="1">
    <citation type="journal article" date="2013" name="Ind. Biotechnol.">
        <title>Comparative genomics analysis of Trichoderma reesei strains.</title>
        <authorList>
            <person name="Koike H."/>
            <person name="Aerts A."/>
            <person name="LaButti K."/>
            <person name="Grigoriev I.V."/>
            <person name="Baker S.E."/>
        </authorList>
    </citation>
    <scope>NUCLEOTIDE SEQUENCE [LARGE SCALE GENOMIC DNA]</scope>
    <source>
        <strain evidence="6">ATCC 56765 / BCRC 32924 / NRRL 11460 / Rut C-30</strain>
    </source>
</reference>
<evidence type="ECO:0000313" key="6">
    <source>
        <dbReference type="Proteomes" id="UP000024376"/>
    </source>
</evidence>
<gene>
    <name evidence="5" type="ORF">M419DRAFT_83083</name>
</gene>
<comment type="catalytic activity">
    <reaction evidence="4">
        <text>alpha-D-galactosyl-(1-&gt;3)-1D-myo-inositol + sucrose = raffinose + myo-inositol</text>
        <dbReference type="Rhea" id="RHEA:20161"/>
        <dbReference type="ChEBI" id="CHEBI:16634"/>
        <dbReference type="ChEBI" id="CHEBI:17268"/>
        <dbReference type="ChEBI" id="CHEBI:17505"/>
        <dbReference type="ChEBI" id="CHEBI:17992"/>
        <dbReference type="EC" id="2.4.1.82"/>
    </reaction>
</comment>
<comment type="catalytic activity">
    <reaction evidence="1">
        <text>Hydrolysis of terminal, non-reducing alpha-D-galactose residues in alpha-D-galactosides, including galactose oligosaccharides, galactomannans and galactolipids.</text>
        <dbReference type="EC" id="3.2.1.22"/>
    </reaction>
</comment>
<protein>
    <submittedName>
        <fullName evidence="5">Glycoside hydrolase</fullName>
    </submittedName>
</protein>
<dbReference type="SUPFAM" id="SSF51445">
    <property type="entry name" value="(Trans)glycosidases"/>
    <property type="match status" value="1"/>
</dbReference>
<evidence type="ECO:0000256" key="4">
    <source>
        <dbReference type="ARBA" id="ARBA00049426"/>
    </source>
</evidence>
<accession>A0A024S6D3</accession>
<dbReference type="InterPro" id="IPR013785">
    <property type="entry name" value="Aldolase_TIM"/>
</dbReference>
<evidence type="ECO:0000256" key="2">
    <source>
        <dbReference type="ARBA" id="ARBA00007240"/>
    </source>
</evidence>
<keyword evidence="5" id="KW-0378">Hydrolase</keyword>
<dbReference type="GO" id="GO:0004557">
    <property type="term" value="F:alpha-galactosidase activity"/>
    <property type="evidence" value="ECO:0007669"/>
    <property type="project" value="UniProtKB-EC"/>
</dbReference>
<evidence type="ECO:0000256" key="1">
    <source>
        <dbReference type="ARBA" id="ARBA00001255"/>
    </source>
</evidence>
<dbReference type="AlphaFoldDB" id="A0A024S6D3"/>
<dbReference type="InterPro" id="IPR017853">
    <property type="entry name" value="GH"/>
</dbReference>
<organism evidence="5 6">
    <name type="scientific">Hypocrea jecorina (strain ATCC 56765 / BCRC 32924 / NRRL 11460 / Rut C-30)</name>
    <name type="common">Trichoderma reesei</name>
    <dbReference type="NCBI Taxonomy" id="1344414"/>
    <lineage>
        <taxon>Eukaryota</taxon>
        <taxon>Fungi</taxon>
        <taxon>Dikarya</taxon>
        <taxon>Ascomycota</taxon>
        <taxon>Pezizomycotina</taxon>
        <taxon>Sordariomycetes</taxon>
        <taxon>Hypocreomycetidae</taxon>
        <taxon>Hypocreales</taxon>
        <taxon>Hypocreaceae</taxon>
        <taxon>Trichoderma</taxon>
    </lineage>
</organism>
<dbReference type="FunFam" id="3.20.20.70:FF:000222">
    <property type="entry name" value="Raffinose synthase Sip1 protein"/>
    <property type="match status" value="1"/>
</dbReference>
<dbReference type="GO" id="GO:0047274">
    <property type="term" value="F:galactinol-sucrose galactosyltransferase activity"/>
    <property type="evidence" value="ECO:0007669"/>
    <property type="project" value="UniProtKB-EC"/>
</dbReference>
<dbReference type="PANTHER" id="PTHR31268">
    <property type="match status" value="1"/>
</dbReference>
<dbReference type="HOGENOM" id="CLU_006630_0_0_1"/>
<comment type="similarity">
    <text evidence="2">Belongs to the glycosyl hydrolases 36 family.</text>
</comment>
<dbReference type="OrthoDB" id="4664297at2759"/>
<dbReference type="Proteomes" id="UP000024376">
    <property type="component" value="Unassembled WGS sequence"/>
</dbReference>
<keyword evidence="3" id="KW-0119">Carbohydrate metabolism</keyword>
<dbReference type="InterPro" id="IPR008811">
    <property type="entry name" value="Glycosyl_hydrolases_36"/>
</dbReference>
<evidence type="ECO:0000313" key="5">
    <source>
        <dbReference type="EMBL" id="ETS00663.1"/>
    </source>
</evidence>
<dbReference type="Pfam" id="PF05691">
    <property type="entry name" value="Raffinose_syn"/>
    <property type="match status" value="2"/>
</dbReference>
<dbReference type="KEGG" id="trr:M419DRAFT_83083"/>
<evidence type="ECO:0000256" key="3">
    <source>
        <dbReference type="ARBA" id="ARBA00023277"/>
    </source>
</evidence>
<sequence>MATPKTYDFADDFKTLYIPKQKPEPAPVPEDMKALVQSYPPLSQVTTVNDPDGVPFTALLEIPIFRAEESWEIALWHSIDGQDWTEHEVPRIKSDKAPQALHADSEAVSRIYFATNVSFQKSLRFTIKFRPSVDEPWRWIRDEQGLEDGHIVLLPAPSESDNLNDLIFGLVPSWTVKSHMSQAPRTQLWSLRLTVPPASNDNSSNSFLHLGKPWGSFLRWFAIVRLWSPWLAPRHGRTDFSLDKDAILLAFQSPEGRNMVLLAVSGINDTTPVFQSTSDGTIAVNVRNDSVSEQECVILVSEGNDFEKAVAAVMYHARSLVMKARGKNEALEVELKALSDAVRPEWLDEWYDGLGYCTWNALGQRLTEEKIVDAIDKLKEHNIGITSLIIDDNWQSIDYKGESQFQYGWVDFEAEPEAFPNGLKAAIQKIRQKNPNILHVAVWHALLGYWGGISPDGKIAKKYKTIEVEREEAKRRNLPLGGKMTVIAKEDVEKFYDDFYLFLAESDVDGVKTDAQFMIDMWKSASVRHDLINTYLDAWSLASLRYFSVKTISCMSQIPQALFNSQMLPGRPPLLVRNSDDFFPQIPSSHPWHVWTNAYNSIFMEYLNVLPDWDMFQTVHDYSGFHAAARCVSGGPIYITDVPGQHNMDLIKQMTGVTPKGKTVIFRPNNLGRAIFPYIGYDDDLLLKVGSYNGPAETGTPIVAIFNISARPLTELIPLSCFPGTVSSQHYIVRAHVTGKTSAPMKPEDAASLIAGSLDVRGYEIFTAFPAIPLKGADHGNIWVASLGLVDKMTGGVALISSSIEMKDNGRVSVDVKLKALGVVGVYVSALTEVSIKGNLMVMLQNVAVPIETVHRSKHDPRVLEIDIETAWKALKLEAGFKDEVEVKVSFAG</sequence>
<dbReference type="PANTHER" id="PTHR31268:SF32">
    <property type="entry name" value="GALACTINOL--SUCROSE GALACTOSYLTRANSFERASE 2-RELATED"/>
    <property type="match status" value="1"/>
</dbReference>
<dbReference type="Gene3D" id="3.20.20.70">
    <property type="entry name" value="Aldolase class I"/>
    <property type="match status" value="1"/>
</dbReference>
<dbReference type="EMBL" id="KI911151">
    <property type="protein sequence ID" value="ETS00663.1"/>
    <property type="molecule type" value="Genomic_DNA"/>
</dbReference>